<name>A0A383RF47_PAEAL</name>
<dbReference type="AlphaFoldDB" id="A0A383RF47"/>
<sequence>MSTASLKKFIGKYVFVRIKGQNKGFPSFVQEVVVRQGRGWITLWKCFKCAGPVQILYRTNQIASIRVVDDPLSENKCNSSRGTRKQK</sequence>
<evidence type="ECO:0000313" key="2">
    <source>
        <dbReference type="Proteomes" id="UP000304148"/>
    </source>
</evidence>
<proteinExistence type="predicted"/>
<dbReference type="EMBL" id="LS992241">
    <property type="protein sequence ID" value="SYX84969.1"/>
    <property type="molecule type" value="Genomic_DNA"/>
</dbReference>
<dbReference type="Proteomes" id="UP000304148">
    <property type="component" value="Chromosome"/>
</dbReference>
<reference evidence="2" key="1">
    <citation type="submission" date="2018-08" db="EMBL/GenBank/DDBJ databases">
        <authorList>
            <person name="Chevrot R."/>
        </authorList>
    </citation>
    <scope>NUCLEOTIDE SEQUENCE [LARGE SCALE GENOMIC DNA]</scope>
</reference>
<accession>A0A383RF47</accession>
<gene>
    <name evidence="1" type="ORF">PBLR_13391</name>
</gene>
<evidence type="ECO:0000313" key="1">
    <source>
        <dbReference type="EMBL" id="SYX84969.1"/>
    </source>
</evidence>
<organism evidence="1 2">
    <name type="scientific">Paenibacillus alvei</name>
    <name type="common">Bacillus alvei</name>
    <dbReference type="NCBI Taxonomy" id="44250"/>
    <lineage>
        <taxon>Bacteria</taxon>
        <taxon>Bacillati</taxon>
        <taxon>Bacillota</taxon>
        <taxon>Bacilli</taxon>
        <taxon>Bacillales</taxon>
        <taxon>Paenibacillaceae</taxon>
        <taxon>Paenibacillus</taxon>
    </lineage>
</organism>
<protein>
    <submittedName>
        <fullName evidence="1">Uncharacterized protein</fullName>
    </submittedName>
</protein>